<dbReference type="PANTHER" id="PTHR43212">
    <property type="entry name" value="QUERCETIN 2,3-DIOXYGENASE"/>
    <property type="match status" value="1"/>
</dbReference>
<dbReference type="Proteomes" id="UP001220610">
    <property type="component" value="Chromosome"/>
</dbReference>
<feature type="binding site" evidence="2">
    <location>
        <position position="105"/>
    </location>
    <ligand>
        <name>Fe cation</name>
        <dbReference type="ChEBI" id="CHEBI:24875"/>
    </ligand>
</feature>
<keyword evidence="2" id="KW-0479">Metal-binding</keyword>
<feature type="domain" description="Quercetin 2,3-dioxygenase C-terminal cupin" evidence="5">
    <location>
        <begin position="149"/>
        <end position="235"/>
    </location>
</feature>
<feature type="binding site" evidence="2">
    <location>
        <position position="103"/>
    </location>
    <ligand>
        <name>Fe cation</name>
        <dbReference type="ChEBI" id="CHEBI:24875"/>
    </ligand>
</feature>
<dbReference type="InterPro" id="IPR014710">
    <property type="entry name" value="RmlC-like_jellyroll"/>
</dbReference>
<feature type="binding site" evidence="2">
    <location>
        <position position="61"/>
    </location>
    <ligand>
        <name>Fe cation</name>
        <dbReference type="ChEBI" id="CHEBI:24875"/>
    </ligand>
</feature>
<dbReference type="GO" id="GO:0046872">
    <property type="term" value="F:metal ion binding"/>
    <property type="evidence" value="ECO:0007669"/>
    <property type="project" value="UniProtKB-KW"/>
</dbReference>
<sequence length="241" mass="26795">MTQYTQYKAGDRGYADHGWLKSAQSFSFSGYYNAERLHFGALRVLNDDWVAGGKGFGRHPHDNMEIISLPLEGALVHKDNLGNEQVVQAGELQVMSTGKGVFHSEYNADPEKPAQFLQIWVFPQQLNTEPRYQHLRLQPEHRQGRLQTILSPTGEDGRASINQEAWFSLGRFDQHEGASYALHTARHGVYVFVISGSFLVNGQVLGSKDALGIEGVDMLHLAALEAGAEILLIEVPLRPQS</sequence>
<dbReference type="PANTHER" id="PTHR43212:SF3">
    <property type="entry name" value="QUERCETIN 2,3-DIOXYGENASE"/>
    <property type="match status" value="1"/>
</dbReference>
<evidence type="ECO:0000256" key="1">
    <source>
        <dbReference type="ARBA" id="ARBA00008416"/>
    </source>
</evidence>
<dbReference type="SUPFAM" id="SSF51182">
    <property type="entry name" value="RmlC-like cupins"/>
    <property type="match status" value="1"/>
</dbReference>
<dbReference type="PIRSF" id="PIRSF006232">
    <property type="entry name" value="Pirin"/>
    <property type="match status" value="1"/>
</dbReference>
<comment type="cofactor">
    <cofactor evidence="2">
        <name>Fe cation</name>
        <dbReference type="ChEBI" id="CHEBI:24875"/>
    </cofactor>
    <text evidence="2">Binds 1 Fe cation per subunit.</text>
</comment>
<dbReference type="EMBL" id="CP119311">
    <property type="protein sequence ID" value="WEK37797.1"/>
    <property type="molecule type" value="Genomic_DNA"/>
</dbReference>
<comment type="similarity">
    <text evidence="1 3">Belongs to the pirin family.</text>
</comment>
<dbReference type="CDD" id="cd02910">
    <property type="entry name" value="cupin_Yhhw_N"/>
    <property type="match status" value="1"/>
</dbReference>
<organism evidence="6 7">
    <name type="scientific">Candidatus Pseudobacter hemicellulosilyticus</name>
    <dbReference type="NCBI Taxonomy" id="3121375"/>
    <lineage>
        <taxon>Bacteria</taxon>
        <taxon>Pseudomonadati</taxon>
        <taxon>Bacteroidota</taxon>
        <taxon>Chitinophagia</taxon>
        <taxon>Chitinophagales</taxon>
        <taxon>Chitinophagaceae</taxon>
        <taxon>Pseudobacter</taxon>
    </lineage>
</organism>
<evidence type="ECO:0000259" key="4">
    <source>
        <dbReference type="Pfam" id="PF02678"/>
    </source>
</evidence>
<name>A0AAJ5WWB9_9BACT</name>
<evidence type="ECO:0000256" key="3">
    <source>
        <dbReference type="RuleBase" id="RU003457"/>
    </source>
</evidence>
<accession>A0AAJ5WWB9</accession>
<gene>
    <name evidence="6" type="ORF">P0Y53_09810</name>
</gene>
<dbReference type="Pfam" id="PF17954">
    <property type="entry name" value="Pirin_C_2"/>
    <property type="match status" value="1"/>
</dbReference>
<protein>
    <submittedName>
        <fullName evidence="6">Pirin family protein</fullName>
    </submittedName>
</protein>
<dbReference type="InterPro" id="IPR011051">
    <property type="entry name" value="RmlC_Cupin_sf"/>
</dbReference>
<feature type="domain" description="Pirin N-terminal" evidence="4">
    <location>
        <begin position="15"/>
        <end position="121"/>
    </location>
</feature>
<feature type="binding site" evidence="2">
    <location>
        <position position="59"/>
    </location>
    <ligand>
        <name>Fe cation</name>
        <dbReference type="ChEBI" id="CHEBI:24875"/>
    </ligand>
</feature>
<evidence type="ECO:0000313" key="7">
    <source>
        <dbReference type="Proteomes" id="UP001220610"/>
    </source>
</evidence>
<dbReference type="Gene3D" id="2.60.120.10">
    <property type="entry name" value="Jelly Rolls"/>
    <property type="match status" value="2"/>
</dbReference>
<evidence type="ECO:0000313" key="6">
    <source>
        <dbReference type="EMBL" id="WEK37797.1"/>
    </source>
</evidence>
<dbReference type="InterPro" id="IPR041602">
    <property type="entry name" value="Quercetinase_C"/>
</dbReference>
<dbReference type="Pfam" id="PF02678">
    <property type="entry name" value="Pirin"/>
    <property type="match status" value="1"/>
</dbReference>
<keyword evidence="2" id="KW-0408">Iron</keyword>
<evidence type="ECO:0000256" key="2">
    <source>
        <dbReference type="PIRSR" id="PIRSR006232-1"/>
    </source>
</evidence>
<proteinExistence type="inferred from homology"/>
<dbReference type="AlphaFoldDB" id="A0AAJ5WWB9"/>
<evidence type="ECO:0000259" key="5">
    <source>
        <dbReference type="Pfam" id="PF17954"/>
    </source>
</evidence>
<dbReference type="InterPro" id="IPR012093">
    <property type="entry name" value="Pirin"/>
</dbReference>
<dbReference type="InterPro" id="IPR003829">
    <property type="entry name" value="Pirin_N_dom"/>
</dbReference>
<reference evidence="6" key="1">
    <citation type="submission" date="2023-03" db="EMBL/GenBank/DDBJ databases">
        <title>Andean soil-derived lignocellulolytic bacterial consortium as a source of novel taxa and putative plastic-active enzymes.</title>
        <authorList>
            <person name="Diaz-Garcia L."/>
            <person name="Chuvochina M."/>
            <person name="Feuerriegel G."/>
            <person name="Bunk B."/>
            <person name="Sproer C."/>
            <person name="Streit W.R."/>
            <person name="Rodriguez L.M."/>
            <person name="Overmann J."/>
            <person name="Jimenez D.J."/>
        </authorList>
    </citation>
    <scope>NUCLEOTIDE SEQUENCE</scope>
    <source>
        <strain evidence="6">MAG 7</strain>
    </source>
</reference>